<keyword evidence="1" id="KW-1133">Transmembrane helix</keyword>
<dbReference type="OrthoDB" id="1903376at2"/>
<feature type="transmembrane region" description="Helical" evidence="1">
    <location>
        <begin position="142"/>
        <end position="162"/>
    </location>
</feature>
<reference evidence="3" key="1">
    <citation type="submission" date="2016-10" db="EMBL/GenBank/DDBJ databases">
        <authorList>
            <person name="Varghese N."/>
            <person name="Submissions S."/>
        </authorList>
    </citation>
    <scope>NUCLEOTIDE SEQUENCE [LARGE SCALE GENOMIC DNA]</scope>
    <source>
        <strain evidence="3">DSM 11706</strain>
    </source>
</reference>
<dbReference type="RefSeq" id="WP_093538384.1">
    <property type="nucleotide sequence ID" value="NZ_CP183885.1"/>
</dbReference>
<dbReference type="STRING" id="126156.SAMN05421670_0025"/>
<dbReference type="Proteomes" id="UP000198734">
    <property type="component" value="Unassembled WGS sequence"/>
</dbReference>
<sequence>MSLFQLFQSSLHSPKKMAAFRLIPIGKVMQYIFSYIFIMSIISFIYFINGISDQQQSMEGLLEYFSQIQWLLYPFSFIFLFVLNTLLIFVRISIFAYIGSIILLLRKRKGEFRHIWRTTLFASTIPMIISIILAILQVSNNYLQLVIYTLTLIIIFLTTKYYPVKR</sequence>
<dbReference type="AlphaFoldDB" id="A0A1I6AZN5"/>
<proteinExistence type="predicted"/>
<dbReference type="Pfam" id="PF06691">
    <property type="entry name" value="DUF1189"/>
    <property type="match status" value="1"/>
</dbReference>
<keyword evidence="3" id="KW-1185">Reference proteome</keyword>
<accession>A0A1I6AZN5</accession>
<keyword evidence="1" id="KW-0812">Transmembrane</keyword>
<feature type="transmembrane region" description="Helical" evidence="1">
    <location>
        <begin position="31"/>
        <end position="51"/>
    </location>
</feature>
<protein>
    <recommendedName>
        <fullName evidence="4">4-hydroxy-3-methylbut-2-en-1-yl diphosphate synthase</fullName>
    </recommendedName>
</protein>
<evidence type="ECO:0000313" key="3">
    <source>
        <dbReference type="Proteomes" id="UP000198734"/>
    </source>
</evidence>
<keyword evidence="1" id="KW-0472">Membrane</keyword>
<feature type="transmembrane region" description="Helical" evidence="1">
    <location>
        <begin position="71"/>
        <end position="104"/>
    </location>
</feature>
<name>A0A1I6AZN5_9BACI</name>
<evidence type="ECO:0000313" key="2">
    <source>
        <dbReference type="EMBL" id="SFQ74184.1"/>
    </source>
</evidence>
<dbReference type="EMBL" id="FOXU01000010">
    <property type="protein sequence ID" value="SFQ74184.1"/>
    <property type="molecule type" value="Genomic_DNA"/>
</dbReference>
<dbReference type="InterPro" id="IPR009574">
    <property type="entry name" value="DUF1189"/>
</dbReference>
<organism evidence="2 3">
    <name type="scientific">Psychrobacillus psychrotolerans</name>
    <dbReference type="NCBI Taxonomy" id="126156"/>
    <lineage>
        <taxon>Bacteria</taxon>
        <taxon>Bacillati</taxon>
        <taxon>Bacillota</taxon>
        <taxon>Bacilli</taxon>
        <taxon>Bacillales</taxon>
        <taxon>Bacillaceae</taxon>
        <taxon>Psychrobacillus</taxon>
    </lineage>
</organism>
<feature type="transmembrane region" description="Helical" evidence="1">
    <location>
        <begin position="116"/>
        <end position="136"/>
    </location>
</feature>
<evidence type="ECO:0000256" key="1">
    <source>
        <dbReference type="SAM" id="Phobius"/>
    </source>
</evidence>
<evidence type="ECO:0008006" key="4">
    <source>
        <dbReference type="Google" id="ProtNLM"/>
    </source>
</evidence>
<gene>
    <name evidence="2" type="ORF">SAMN05421670_0025</name>
</gene>